<dbReference type="GO" id="GO:0030313">
    <property type="term" value="C:cell envelope"/>
    <property type="evidence" value="ECO:0007669"/>
    <property type="project" value="UniProtKB-SubCell"/>
</dbReference>
<dbReference type="GO" id="GO:0017004">
    <property type="term" value="P:cytochrome complex assembly"/>
    <property type="evidence" value="ECO:0007669"/>
    <property type="project" value="UniProtKB-KW"/>
</dbReference>
<evidence type="ECO:0000313" key="8">
    <source>
        <dbReference type="EMBL" id="MBB1253201.1"/>
    </source>
</evidence>
<dbReference type="PROSITE" id="PS51257">
    <property type="entry name" value="PROKAR_LIPOPROTEIN"/>
    <property type="match status" value="1"/>
</dbReference>
<keyword evidence="4" id="KW-1015">Disulfide bond</keyword>
<dbReference type="PANTHER" id="PTHR42852">
    <property type="entry name" value="THIOL:DISULFIDE INTERCHANGE PROTEIN DSBE"/>
    <property type="match status" value="1"/>
</dbReference>
<proteinExistence type="predicted"/>
<evidence type="ECO:0000256" key="2">
    <source>
        <dbReference type="ARBA" id="ARBA00022748"/>
    </source>
</evidence>
<dbReference type="Pfam" id="PF00578">
    <property type="entry name" value="AhpC-TSA"/>
    <property type="match status" value="1"/>
</dbReference>
<evidence type="ECO:0000256" key="6">
    <source>
        <dbReference type="SAM" id="SignalP"/>
    </source>
</evidence>
<evidence type="ECO:0000256" key="4">
    <source>
        <dbReference type="ARBA" id="ARBA00023157"/>
    </source>
</evidence>
<dbReference type="SUPFAM" id="SSF52833">
    <property type="entry name" value="Thioredoxin-like"/>
    <property type="match status" value="1"/>
</dbReference>
<reference evidence="9" key="1">
    <citation type="submission" date="2020-05" db="EMBL/GenBank/DDBJ databases">
        <title>Classification of alakaliphilic streptomycetes isolated from an alkaline soil next to Lonar Crater, India and a proposal for the recognition of Streptomyces alkaliterrae sp. nov.</title>
        <authorList>
            <person name="Golinska P."/>
        </authorList>
    </citation>
    <scope>NUCLEOTIDE SEQUENCE [LARGE SCALE GENOMIC DNA]</scope>
    <source>
        <strain evidence="9">OF3</strain>
    </source>
</reference>
<evidence type="ECO:0000256" key="3">
    <source>
        <dbReference type="ARBA" id="ARBA00022968"/>
    </source>
</evidence>
<name>A0A7W3WIY7_9ACTN</name>
<dbReference type="Gene3D" id="3.40.30.10">
    <property type="entry name" value="Glutaredoxin"/>
    <property type="match status" value="1"/>
</dbReference>
<dbReference type="InterPro" id="IPR013766">
    <property type="entry name" value="Thioredoxin_domain"/>
</dbReference>
<feature type="domain" description="Thioredoxin" evidence="7">
    <location>
        <begin position="57"/>
        <end position="201"/>
    </location>
</feature>
<dbReference type="InterPro" id="IPR017937">
    <property type="entry name" value="Thioredoxin_CS"/>
</dbReference>
<keyword evidence="2" id="KW-0201">Cytochrome c-type biogenesis</keyword>
<gene>
    <name evidence="8" type="ORF">H3146_07425</name>
</gene>
<evidence type="ECO:0000313" key="9">
    <source>
        <dbReference type="Proteomes" id="UP000525686"/>
    </source>
</evidence>
<feature type="signal peptide" evidence="6">
    <location>
        <begin position="1"/>
        <end position="31"/>
    </location>
</feature>
<dbReference type="InterPro" id="IPR036249">
    <property type="entry name" value="Thioredoxin-like_sf"/>
</dbReference>
<keyword evidence="3" id="KW-0735">Signal-anchor</keyword>
<evidence type="ECO:0000256" key="5">
    <source>
        <dbReference type="ARBA" id="ARBA00023284"/>
    </source>
</evidence>
<keyword evidence="3" id="KW-0812">Transmembrane</keyword>
<dbReference type="Proteomes" id="UP000525686">
    <property type="component" value="Unassembled WGS sequence"/>
</dbReference>
<dbReference type="CDD" id="cd02966">
    <property type="entry name" value="TlpA_like_family"/>
    <property type="match status" value="1"/>
</dbReference>
<protein>
    <submittedName>
        <fullName evidence="8">TlpA family protein disulfide reductase</fullName>
    </submittedName>
</protein>
<organism evidence="8 9">
    <name type="scientific">Streptomyces alkaliterrae</name>
    <dbReference type="NCBI Taxonomy" id="2213162"/>
    <lineage>
        <taxon>Bacteria</taxon>
        <taxon>Bacillati</taxon>
        <taxon>Actinomycetota</taxon>
        <taxon>Actinomycetes</taxon>
        <taxon>Kitasatosporales</taxon>
        <taxon>Streptomycetaceae</taxon>
        <taxon>Streptomyces</taxon>
    </lineage>
</organism>
<dbReference type="GO" id="GO:0016209">
    <property type="term" value="F:antioxidant activity"/>
    <property type="evidence" value="ECO:0007669"/>
    <property type="project" value="InterPro"/>
</dbReference>
<dbReference type="AlphaFoldDB" id="A0A7W3WIY7"/>
<dbReference type="PANTHER" id="PTHR42852:SF6">
    <property type="entry name" value="THIOL:DISULFIDE INTERCHANGE PROTEIN DSBE"/>
    <property type="match status" value="1"/>
</dbReference>
<dbReference type="PROSITE" id="PS00194">
    <property type="entry name" value="THIOREDOXIN_1"/>
    <property type="match status" value="1"/>
</dbReference>
<dbReference type="InterPro" id="IPR000866">
    <property type="entry name" value="AhpC/TSA"/>
</dbReference>
<evidence type="ECO:0000256" key="1">
    <source>
        <dbReference type="ARBA" id="ARBA00004196"/>
    </source>
</evidence>
<dbReference type="GO" id="GO:0016491">
    <property type="term" value="F:oxidoreductase activity"/>
    <property type="evidence" value="ECO:0007669"/>
    <property type="project" value="InterPro"/>
</dbReference>
<evidence type="ECO:0000259" key="7">
    <source>
        <dbReference type="PROSITE" id="PS51352"/>
    </source>
</evidence>
<keyword evidence="5" id="KW-0676">Redox-active center</keyword>
<accession>A0A7W3WIY7</accession>
<dbReference type="PROSITE" id="PS51352">
    <property type="entry name" value="THIOREDOXIN_2"/>
    <property type="match status" value="1"/>
</dbReference>
<comment type="subcellular location">
    <subcellularLocation>
        <location evidence="1">Cell envelope</location>
    </subcellularLocation>
</comment>
<comment type="caution">
    <text evidence="8">The sequence shown here is derived from an EMBL/GenBank/DDBJ whole genome shotgun (WGS) entry which is preliminary data.</text>
</comment>
<dbReference type="EMBL" id="JABJWZ010000042">
    <property type="protein sequence ID" value="MBB1253201.1"/>
    <property type="molecule type" value="Genomic_DNA"/>
</dbReference>
<feature type="chain" id="PRO_5038906915" evidence="6">
    <location>
        <begin position="32"/>
        <end position="203"/>
    </location>
</feature>
<sequence>MSLSRAPRGTSRRRVTALTAAVLAGVLGLTACGSEDKPASSDGGYIEGTGQITTVAADDRQPAPDLSGKTVEGGELKLSDYRGKVVVLNVWGSWCPPCRSEAPAFAKVSKELEKDGVQFVGLNIRDLDVANAKAFDRNFEIAYPSLYDPSGKTLLRFPKGSLNPRAIPSTLVLDREGKIATRALKPLSEPELREIIEPVLAEK</sequence>
<dbReference type="InterPro" id="IPR050553">
    <property type="entry name" value="Thioredoxin_ResA/DsbE_sf"/>
</dbReference>
<keyword evidence="6" id="KW-0732">Signal</keyword>
<dbReference type="RefSeq" id="WP_181353849.1">
    <property type="nucleotide sequence ID" value="NZ_JABJWZ010000042.1"/>
</dbReference>